<dbReference type="InterPro" id="IPR050194">
    <property type="entry name" value="Glycosyltransferase_grp1"/>
</dbReference>
<dbReference type="Proteomes" id="UP001321498">
    <property type="component" value="Chromosome"/>
</dbReference>
<dbReference type="Gene3D" id="3.40.50.2000">
    <property type="entry name" value="Glycogen Phosphorylase B"/>
    <property type="match status" value="2"/>
</dbReference>
<dbReference type="InterPro" id="IPR001296">
    <property type="entry name" value="Glyco_trans_1"/>
</dbReference>
<dbReference type="NCBIfam" id="TIGR02149">
    <property type="entry name" value="glgA_Coryne"/>
    <property type="match status" value="1"/>
</dbReference>
<dbReference type="InterPro" id="IPR011875">
    <property type="entry name" value="M1P_synthase"/>
</dbReference>
<dbReference type="PANTHER" id="PTHR45947">
    <property type="entry name" value="SULFOQUINOVOSYL TRANSFERASE SQD2"/>
    <property type="match status" value="1"/>
</dbReference>
<evidence type="ECO:0000256" key="1">
    <source>
        <dbReference type="ARBA" id="ARBA00021292"/>
    </source>
</evidence>
<evidence type="ECO:0000256" key="2">
    <source>
        <dbReference type="ARBA" id="ARBA00022676"/>
    </source>
</evidence>
<evidence type="ECO:0000259" key="4">
    <source>
        <dbReference type="Pfam" id="PF00534"/>
    </source>
</evidence>
<evidence type="ECO:0000313" key="7">
    <source>
        <dbReference type="Proteomes" id="UP001321498"/>
    </source>
</evidence>
<sequence length="456" mass="49596">MPKIFFDAMASPYWWAPPLRNGRRPLGDVPFRGAGRAPLRRSRDVAQPVRRVNPGDYRGIVRVDLLTREYPPEVYGGAGVHVAELVRAMRGDIEVVVRAFGKPRDEPGTFAYGVPQELSSANPTLGTLGVDLQMAADAAGADLVHSHTWYANAAGRIASLLHGIPHVLTAHSLEPLRPWKAEQLGGGYRVSSWIEREAFETADAVIAVSEGMRRDILRSYPALDESRVSVIYNGIDLDEWRPSHDDQLLRELGVDPDRPSVVFVGRITRQKGLPYLLRAARQLPPEVQLVLCAGAPDTPEIMAEVSGAVKALQQERTGVVWLDRLLSRTELTTILTAATTFVCPSVYEPLGIVNLEAMACGAAVVGTATGGIPEVVDDGVTGRLVPIEQLQDGTGTPVDPDRFVADLAATLTEVVSDPEAARRYGEAGRRRAEEHFGWGRIAEETRALYATVLAGR</sequence>
<dbReference type="Pfam" id="PF00534">
    <property type="entry name" value="Glycos_transf_1"/>
    <property type="match status" value="1"/>
</dbReference>
<feature type="domain" description="Glycosyltransferase subfamily 4-like N-terminal" evidence="5">
    <location>
        <begin position="75"/>
        <end position="238"/>
    </location>
</feature>
<dbReference type="InterPro" id="IPR028098">
    <property type="entry name" value="Glyco_trans_4-like_N"/>
</dbReference>
<dbReference type="EMBL" id="AP027731">
    <property type="protein sequence ID" value="BDZ47059.1"/>
    <property type="molecule type" value="Genomic_DNA"/>
</dbReference>
<dbReference type="SUPFAM" id="SSF53756">
    <property type="entry name" value="UDP-Glycosyltransferase/glycogen phosphorylase"/>
    <property type="match status" value="1"/>
</dbReference>
<accession>A0ABN6XPV4</accession>
<reference evidence="7" key="1">
    <citation type="journal article" date="2019" name="Int. J. Syst. Evol. Microbiol.">
        <title>The Global Catalogue of Microorganisms (GCM) 10K type strain sequencing project: providing services to taxonomists for standard genome sequencing and annotation.</title>
        <authorList>
            <consortium name="The Broad Institute Genomics Platform"/>
            <consortium name="The Broad Institute Genome Sequencing Center for Infectious Disease"/>
            <person name="Wu L."/>
            <person name="Ma J."/>
        </authorList>
    </citation>
    <scope>NUCLEOTIDE SEQUENCE [LARGE SCALE GENOMIC DNA]</scope>
    <source>
        <strain evidence="7">NBRC 108725</strain>
    </source>
</reference>
<feature type="domain" description="Glycosyl transferase family 1" evidence="4">
    <location>
        <begin position="250"/>
        <end position="431"/>
    </location>
</feature>
<gene>
    <name evidence="6" type="ORF">GCM10025866_29680</name>
</gene>
<evidence type="ECO:0000259" key="5">
    <source>
        <dbReference type="Pfam" id="PF13439"/>
    </source>
</evidence>
<dbReference type="CDD" id="cd03801">
    <property type="entry name" value="GT4_PimA-like"/>
    <property type="match status" value="1"/>
</dbReference>
<evidence type="ECO:0000313" key="6">
    <source>
        <dbReference type="EMBL" id="BDZ47059.1"/>
    </source>
</evidence>
<organism evidence="6 7">
    <name type="scientific">Naasia aerilata</name>
    <dbReference type="NCBI Taxonomy" id="1162966"/>
    <lineage>
        <taxon>Bacteria</taxon>
        <taxon>Bacillati</taxon>
        <taxon>Actinomycetota</taxon>
        <taxon>Actinomycetes</taxon>
        <taxon>Micrococcales</taxon>
        <taxon>Microbacteriaceae</taxon>
        <taxon>Naasia</taxon>
    </lineage>
</organism>
<dbReference type="PANTHER" id="PTHR45947:SF3">
    <property type="entry name" value="SULFOQUINOVOSYL TRANSFERASE SQD2"/>
    <property type="match status" value="1"/>
</dbReference>
<keyword evidence="2" id="KW-0328">Glycosyltransferase</keyword>
<proteinExistence type="predicted"/>
<name>A0ABN6XPV4_9MICO</name>
<evidence type="ECO:0000256" key="3">
    <source>
        <dbReference type="ARBA" id="ARBA00022679"/>
    </source>
</evidence>
<dbReference type="Pfam" id="PF13439">
    <property type="entry name" value="Glyco_transf_4"/>
    <property type="match status" value="1"/>
</dbReference>
<keyword evidence="7" id="KW-1185">Reference proteome</keyword>
<keyword evidence="3" id="KW-0808">Transferase</keyword>
<protein>
    <recommendedName>
        <fullName evidence="1">D-inositol 3-phosphate glycosyltransferase</fullName>
    </recommendedName>
</protein>